<dbReference type="GO" id="GO:0004803">
    <property type="term" value="F:transposase activity"/>
    <property type="evidence" value="ECO:0007669"/>
    <property type="project" value="InterPro"/>
</dbReference>
<dbReference type="GO" id="GO:0003677">
    <property type="term" value="F:DNA binding"/>
    <property type="evidence" value="ECO:0007669"/>
    <property type="project" value="InterPro"/>
</dbReference>
<comment type="caution">
    <text evidence="2">The sequence shown here is derived from an EMBL/GenBank/DDBJ whole genome shotgun (WGS) entry which is preliminary data.</text>
</comment>
<dbReference type="EMBL" id="DRBC01000253">
    <property type="protein sequence ID" value="HDN84938.1"/>
    <property type="molecule type" value="Genomic_DNA"/>
</dbReference>
<gene>
    <name evidence="2" type="ORF">ENG47_04190</name>
</gene>
<dbReference type="GO" id="GO:0006313">
    <property type="term" value="P:DNA transposition"/>
    <property type="evidence" value="ECO:0007669"/>
    <property type="project" value="InterPro"/>
</dbReference>
<evidence type="ECO:0000313" key="2">
    <source>
        <dbReference type="EMBL" id="HDN84938.1"/>
    </source>
</evidence>
<sequence>MAIIAQKRLFRWKEIEELGDLERLNLVLKYLPDEGLMIVLEKERDKGRDKYPVRAVWNSILAGVVYEHKSVESLRRELKRNGQLRELCGFEVEKGIGAVPGSWVYSRFLRNLMKHEEEIEGIFEELVEMVKEEVPDFGKYLAIDGKAIDSHANGKRGKNSEEEEYSEDDGRRDIDADWGKKVYRGVREDGTAWEKVKSWFGYKLHLVVDAAYELPVGFCVTKASVAEAPMAHKLFKKIKEVHSEIIERCNYGIADRGYDDGKLIEELWDEYRIKPVIGIRDMWKDGEETKALERSWNVVYNYKGKVYCENPNREERREMAYGGFEKGRGTLKYRCPAKQYGYKCNGDRWCPVGKAVRIPLKEDRRVFTPLARSSYRWKEIYKKRTAVERVNSRLDVSFGFEQHYIRGLKKMKFRCSIALCIMLAMALGRIKEKQEEYMRSLVKAA</sequence>
<evidence type="ECO:0000259" key="1">
    <source>
        <dbReference type="Pfam" id="PF01609"/>
    </source>
</evidence>
<organism evidence="2">
    <name type="scientific">Aerophobetes bacterium</name>
    <dbReference type="NCBI Taxonomy" id="2030807"/>
    <lineage>
        <taxon>Bacteria</taxon>
        <taxon>Candidatus Aerophobota</taxon>
    </lineage>
</organism>
<name>A0A7V0N157_UNCAE</name>
<dbReference type="InterPro" id="IPR002559">
    <property type="entry name" value="Transposase_11"/>
</dbReference>
<proteinExistence type="predicted"/>
<accession>A0A7V0N157</accession>
<dbReference type="Proteomes" id="UP000885660">
    <property type="component" value="Unassembled WGS sequence"/>
</dbReference>
<dbReference type="AlphaFoldDB" id="A0A7V0N157"/>
<dbReference type="Pfam" id="PF01609">
    <property type="entry name" value="DDE_Tnp_1"/>
    <property type="match status" value="1"/>
</dbReference>
<reference evidence="2" key="1">
    <citation type="journal article" date="2020" name="mSystems">
        <title>Genome- and Community-Level Interaction Insights into Carbon Utilization and Element Cycling Functions of Hydrothermarchaeota in Hydrothermal Sediment.</title>
        <authorList>
            <person name="Zhou Z."/>
            <person name="Liu Y."/>
            <person name="Xu W."/>
            <person name="Pan J."/>
            <person name="Luo Z.H."/>
            <person name="Li M."/>
        </authorList>
    </citation>
    <scope>NUCLEOTIDE SEQUENCE [LARGE SCALE GENOMIC DNA]</scope>
    <source>
        <strain evidence="2">HyVt-219</strain>
    </source>
</reference>
<feature type="domain" description="Transposase IS4-like" evidence="1">
    <location>
        <begin position="192"/>
        <end position="421"/>
    </location>
</feature>
<protein>
    <submittedName>
        <fullName evidence="2">Transposase</fullName>
    </submittedName>
</protein>